<dbReference type="SUPFAM" id="SSF53474">
    <property type="entry name" value="alpha/beta-Hydrolases"/>
    <property type="match status" value="1"/>
</dbReference>
<dbReference type="PANTHER" id="PTHR43194">
    <property type="entry name" value="HYDROLASE ALPHA/BETA FOLD FAMILY"/>
    <property type="match status" value="1"/>
</dbReference>
<proteinExistence type="predicted"/>
<evidence type="ECO:0000259" key="2">
    <source>
        <dbReference type="Pfam" id="PF12697"/>
    </source>
</evidence>
<keyword evidence="3" id="KW-0378">Hydrolase</keyword>
<gene>
    <name evidence="3" type="ORF">OA57_07975</name>
</gene>
<dbReference type="AlphaFoldDB" id="A0A0A3AKY4"/>
<dbReference type="InterPro" id="IPR050228">
    <property type="entry name" value="Carboxylesterase_BioH"/>
</dbReference>
<dbReference type="OrthoDB" id="7820973at2"/>
<keyword evidence="4" id="KW-1185">Reference proteome</keyword>
<accession>A0A0A3AKY4</accession>
<dbReference type="Pfam" id="PF12697">
    <property type="entry name" value="Abhydrolase_6"/>
    <property type="match status" value="1"/>
</dbReference>
<protein>
    <submittedName>
        <fullName evidence="3">Alpha/beta hydrolase</fullName>
    </submittedName>
</protein>
<dbReference type="Proteomes" id="UP000030380">
    <property type="component" value="Unassembled WGS sequence"/>
</dbReference>
<dbReference type="EMBL" id="JSUM01000013">
    <property type="protein sequence ID" value="KGQ70001.1"/>
    <property type="molecule type" value="Genomic_DNA"/>
</dbReference>
<dbReference type="InterPro" id="IPR000073">
    <property type="entry name" value="AB_hydrolase_1"/>
</dbReference>
<keyword evidence="1" id="KW-0732">Signal</keyword>
<dbReference type="STRING" id="505317.OA57_07975"/>
<reference evidence="3 4" key="1">
    <citation type="submission" date="2014-11" db="EMBL/GenBank/DDBJ databases">
        <title>Draft genome sequence of Chelonobacter oris 1662T, associated with respiratory disease in Hermann's Tortoises.</title>
        <authorList>
            <person name="Kudirkiene E."/>
            <person name="Hansen M.J."/>
            <person name="Bojesen A.M."/>
        </authorList>
    </citation>
    <scope>NUCLEOTIDE SEQUENCE [LARGE SCALE GENOMIC DNA]</scope>
    <source>
        <strain evidence="3 4">1662</strain>
    </source>
</reference>
<feature type="domain" description="AB hydrolase-1" evidence="2">
    <location>
        <begin position="96"/>
        <end position="320"/>
    </location>
</feature>
<comment type="caution">
    <text evidence="3">The sequence shown here is derived from an EMBL/GenBank/DDBJ whole genome shotgun (WGS) entry which is preliminary data.</text>
</comment>
<evidence type="ECO:0000256" key="1">
    <source>
        <dbReference type="SAM" id="SignalP"/>
    </source>
</evidence>
<sequence length="369" mass="39642">MFKKRLSTLLIAACSLATVGFAAPLSIEQQGSFAVGGTVKTSPGTYTPVPAAIAGKSSNNFWDVYNASVQAGGQTLHGDHASVFYQIPTRAKAHPLVFLHGYGQSARSWQTTPDGREGFDTLFLRKGYPIYLVDQPRRGQAGQSTVAAELAAVPDDQFWYAQFRIGVYPNMNPGVAFPSDKAAQAQFFRQMTPSTGAFDVGVITDSMVKLFDKTGGGIFITHSAGGVIGWTTAMASDKVNAIAAYEPGNFPFPEGETPPALTSRFGDVAPMSVPKAQFDKLTRLPIVIYFGDFIPEQLDGTQGGEQWHVRLQLAKQWADAVNKHGGDVTVVELPKAGIKGNTHFPFSDLNNAEVAEHLAGWLKAKGLDN</sequence>
<organism evidence="3 4">
    <name type="scientific">Chelonobacter oris</name>
    <dbReference type="NCBI Taxonomy" id="505317"/>
    <lineage>
        <taxon>Bacteria</taxon>
        <taxon>Pseudomonadati</taxon>
        <taxon>Pseudomonadota</taxon>
        <taxon>Gammaproteobacteria</taxon>
        <taxon>Pasteurellales</taxon>
        <taxon>Pasteurellaceae</taxon>
        <taxon>Chelonobacter</taxon>
    </lineage>
</organism>
<dbReference type="InterPro" id="IPR029058">
    <property type="entry name" value="AB_hydrolase_fold"/>
</dbReference>
<dbReference type="CDD" id="cd12810">
    <property type="entry name" value="Esterase_713_like-3"/>
    <property type="match status" value="1"/>
</dbReference>
<name>A0A0A3AKY4_9PAST</name>
<dbReference type="RefSeq" id="WP_034616045.1">
    <property type="nucleotide sequence ID" value="NZ_JSUM01000013.1"/>
</dbReference>
<dbReference type="GO" id="GO:0016787">
    <property type="term" value="F:hydrolase activity"/>
    <property type="evidence" value="ECO:0007669"/>
    <property type="project" value="UniProtKB-KW"/>
</dbReference>
<feature type="signal peptide" evidence="1">
    <location>
        <begin position="1"/>
        <end position="22"/>
    </location>
</feature>
<evidence type="ECO:0000313" key="4">
    <source>
        <dbReference type="Proteomes" id="UP000030380"/>
    </source>
</evidence>
<dbReference type="Gene3D" id="3.40.50.1820">
    <property type="entry name" value="alpha/beta hydrolase"/>
    <property type="match status" value="1"/>
</dbReference>
<dbReference type="PANTHER" id="PTHR43194:SF4">
    <property type="entry name" value="AB HYDROLASE-1 DOMAIN-CONTAINING PROTEIN"/>
    <property type="match status" value="1"/>
</dbReference>
<feature type="chain" id="PRO_5002008720" evidence="1">
    <location>
        <begin position="23"/>
        <end position="369"/>
    </location>
</feature>
<evidence type="ECO:0000313" key="3">
    <source>
        <dbReference type="EMBL" id="KGQ70001.1"/>
    </source>
</evidence>